<dbReference type="PANTHER" id="PTHR14359">
    <property type="entry name" value="HOMO-OLIGOMERIC FLAVIN CONTAINING CYS DECARBOXYLASE FAMILY"/>
    <property type="match status" value="1"/>
</dbReference>
<dbReference type="InterPro" id="IPR005252">
    <property type="entry name" value="CoaBC"/>
</dbReference>
<comment type="catalytic activity">
    <reaction evidence="3 4">
        <text>(R)-4'-phosphopantothenate + L-cysteine + CTP = N-[(R)-4-phosphopantothenoyl]-L-cysteine + CMP + diphosphate + H(+)</text>
        <dbReference type="Rhea" id="RHEA:19397"/>
        <dbReference type="ChEBI" id="CHEBI:10986"/>
        <dbReference type="ChEBI" id="CHEBI:15378"/>
        <dbReference type="ChEBI" id="CHEBI:33019"/>
        <dbReference type="ChEBI" id="CHEBI:35235"/>
        <dbReference type="ChEBI" id="CHEBI:37563"/>
        <dbReference type="ChEBI" id="CHEBI:59458"/>
        <dbReference type="ChEBI" id="CHEBI:60377"/>
        <dbReference type="EC" id="6.3.2.5"/>
    </reaction>
</comment>
<accession>A0ABQ5QEL2</accession>
<protein>
    <recommendedName>
        <fullName evidence="3">Coenzyme A biosynthesis bifunctional protein CoaBC</fullName>
    </recommendedName>
    <alternativeName>
        <fullName evidence="3">DNA/pantothenate metabolism flavoprotein</fullName>
    </alternativeName>
    <alternativeName>
        <fullName evidence="3">Phosphopantothenoylcysteine synthetase/decarboxylase</fullName>
        <shortName evidence="3">PPCS-PPCDC</shortName>
    </alternativeName>
    <domain>
        <recommendedName>
            <fullName evidence="3">Phosphopantothenoylcysteine decarboxylase</fullName>
            <shortName evidence="3">PPC decarboxylase</shortName>
            <shortName evidence="3">PPC-DC</shortName>
            <ecNumber evidence="3">4.1.1.36</ecNumber>
        </recommendedName>
        <alternativeName>
            <fullName evidence="3">CoaC</fullName>
        </alternativeName>
    </domain>
    <domain>
        <recommendedName>
            <fullName evidence="3">Phosphopantothenate--cysteine ligase</fullName>
            <ecNumber evidence="3">6.3.2.5</ecNumber>
        </recommendedName>
        <alternativeName>
            <fullName evidence="3">CoaB</fullName>
        </alternativeName>
        <alternativeName>
            <fullName evidence="3">Phosphopantothenoylcysteine synthetase</fullName>
            <shortName evidence="3">PPC synthetase</shortName>
            <shortName evidence="3">PPC-S</shortName>
        </alternativeName>
    </domain>
</protein>
<comment type="caution">
    <text evidence="3">Lacks conserved residue(s) required for the propagation of feature annotation.</text>
</comment>
<keyword evidence="3" id="KW-0511">Multifunctional enzyme</keyword>
<feature type="region of interest" description="Phosphopantothenate--cysteine ligase" evidence="3">
    <location>
        <begin position="190"/>
        <end position="400"/>
    </location>
</feature>
<dbReference type="Pfam" id="PF04127">
    <property type="entry name" value="DFP"/>
    <property type="match status" value="1"/>
</dbReference>
<dbReference type="EC" id="4.1.1.36" evidence="3"/>
<comment type="function">
    <text evidence="3">Catalyzes two sequential steps in the biosynthesis of coenzyme A. In the first step cysteine is conjugated to 4'-phosphopantothenate to form 4-phosphopantothenoylcysteine. In the second step the latter compound is decarboxylated to form 4'-phosphopantotheine.</text>
</comment>
<evidence type="ECO:0000256" key="4">
    <source>
        <dbReference type="RuleBase" id="RU364078"/>
    </source>
</evidence>
<keyword evidence="3 4" id="KW-0288">FMN</keyword>
<dbReference type="InterPro" id="IPR035929">
    <property type="entry name" value="CoaB-like_sf"/>
</dbReference>
<keyword evidence="1 3" id="KW-0210">Decarboxylase</keyword>
<dbReference type="SUPFAM" id="SSF52507">
    <property type="entry name" value="Homo-oligomeric flavin-containing Cys decarboxylases, HFCD"/>
    <property type="match status" value="1"/>
</dbReference>
<evidence type="ECO:0000259" key="6">
    <source>
        <dbReference type="Pfam" id="PF04127"/>
    </source>
</evidence>
<dbReference type="Gene3D" id="3.40.50.10300">
    <property type="entry name" value="CoaB-like"/>
    <property type="match status" value="1"/>
</dbReference>
<dbReference type="InterPro" id="IPR003382">
    <property type="entry name" value="Flavoprotein"/>
</dbReference>
<feature type="region of interest" description="Phosphopantothenoylcysteine decarboxylase" evidence="3">
    <location>
        <begin position="1"/>
        <end position="189"/>
    </location>
</feature>
<comment type="catalytic activity">
    <reaction evidence="3 4">
        <text>N-[(R)-4-phosphopantothenoyl]-L-cysteine + H(+) = (R)-4'-phosphopantetheine + CO2</text>
        <dbReference type="Rhea" id="RHEA:16793"/>
        <dbReference type="ChEBI" id="CHEBI:15378"/>
        <dbReference type="ChEBI" id="CHEBI:16526"/>
        <dbReference type="ChEBI" id="CHEBI:59458"/>
        <dbReference type="ChEBI" id="CHEBI:61723"/>
        <dbReference type="EC" id="4.1.1.36"/>
    </reaction>
</comment>
<evidence type="ECO:0000256" key="3">
    <source>
        <dbReference type="HAMAP-Rule" id="MF_02225"/>
    </source>
</evidence>
<comment type="pathway">
    <text evidence="3 4">Cofactor biosynthesis; coenzyme A biosynthesis; CoA from (R)-pantothenate: step 2/5.</text>
</comment>
<dbReference type="InterPro" id="IPR036551">
    <property type="entry name" value="Flavin_trans-like"/>
</dbReference>
<comment type="similarity">
    <text evidence="3 4">In the N-terminal section; belongs to the HFCD (homo-oligomeric flavin containing Cys decarboxylase) superfamily.</text>
</comment>
<feature type="domain" description="DNA/pantothenate metabolism flavoprotein C-terminal" evidence="6">
    <location>
        <begin position="185"/>
        <end position="392"/>
    </location>
</feature>
<gene>
    <name evidence="7" type="primary">coaC</name>
    <name evidence="3" type="synonym">coaBC</name>
    <name evidence="7" type="ORF">GETHLI_09810</name>
</gene>
<dbReference type="EMBL" id="BSDE01000001">
    <property type="protein sequence ID" value="GLH72479.1"/>
    <property type="molecule type" value="Genomic_DNA"/>
</dbReference>
<evidence type="ECO:0000256" key="1">
    <source>
        <dbReference type="ARBA" id="ARBA00022793"/>
    </source>
</evidence>
<feature type="domain" description="Flavoprotein" evidence="5">
    <location>
        <begin position="1"/>
        <end position="168"/>
    </location>
</feature>
<evidence type="ECO:0000256" key="2">
    <source>
        <dbReference type="ARBA" id="ARBA00023239"/>
    </source>
</evidence>
<reference evidence="7 8" key="1">
    <citation type="journal article" date="2023" name="Antonie Van Leeuwenhoek">
        <title>Mesoterricola silvestris gen. nov., sp. nov., Mesoterricola sediminis sp. nov., Geothrix oryzae sp. nov., Geothrix edaphica sp. nov., Geothrix rubra sp. nov., and Geothrix limicola sp. nov., six novel members of Acidobacteriota isolated from soils.</title>
        <authorList>
            <person name="Itoh H."/>
            <person name="Sugisawa Y."/>
            <person name="Mise K."/>
            <person name="Xu Z."/>
            <person name="Kuniyasu M."/>
            <person name="Ushijima N."/>
            <person name="Kawano K."/>
            <person name="Kobayashi E."/>
            <person name="Shiratori Y."/>
            <person name="Masuda Y."/>
            <person name="Senoo K."/>
        </authorList>
    </citation>
    <scope>NUCLEOTIDE SEQUENCE [LARGE SCALE GENOMIC DNA]</scope>
    <source>
        <strain evidence="7 8">Red804</strain>
    </source>
</reference>
<dbReference type="Proteomes" id="UP001165069">
    <property type="component" value="Unassembled WGS sequence"/>
</dbReference>
<comment type="cofactor">
    <cofactor evidence="3">
        <name>Mg(2+)</name>
        <dbReference type="ChEBI" id="CHEBI:18420"/>
    </cofactor>
</comment>
<evidence type="ECO:0000259" key="5">
    <source>
        <dbReference type="Pfam" id="PF02441"/>
    </source>
</evidence>
<evidence type="ECO:0000313" key="8">
    <source>
        <dbReference type="Proteomes" id="UP001165069"/>
    </source>
</evidence>
<feature type="binding site" evidence="3">
    <location>
        <position position="336"/>
    </location>
    <ligand>
        <name>CTP</name>
        <dbReference type="ChEBI" id="CHEBI:37563"/>
    </ligand>
</feature>
<keyword evidence="3 4" id="KW-0285">Flavoprotein</keyword>
<keyword evidence="3" id="KW-0460">Magnesium</keyword>
<dbReference type="NCBIfam" id="TIGR00521">
    <property type="entry name" value="coaBC_dfp"/>
    <property type="match status" value="1"/>
</dbReference>
<keyword evidence="3 4" id="KW-0436">Ligase</keyword>
<dbReference type="SUPFAM" id="SSF102645">
    <property type="entry name" value="CoaB-like"/>
    <property type="match status" value="1"/>
</dbReference>
<comment type="similarity">
    <text evidence="3 4">In the C-terminal section; belongs to the PPC synthetase family.</text>
</comment>
<evidence type="ECO:0000313" key="7">
    <source>
        <dbReference type="EMBL" id="GLH72479.1"/>
    </source>
</evidence>
<comment type="function">
    <text evidence="4">Catalyzes two steps in the biosynthesis of coenzyme A. In the first step cysteine is conjugated to 4'-phosphopantothenate to form 4-phosphopantothenoylcysteine, in the latter compound is decarboxylated to form 4'-phosphopantotheine.</text>
</comment>
<feature type="binding site" evidence="3">
    <location>
        <position position="277"/>
    </location>
    <ligand>
        <name>CTP</name>
        <dbReference type="ChEBI" id="CHEBI:37563"/>
    </ligand>
</feature>
<proteinExistence type="inferred from homology"/>
<sequence>MRIILGITGGIAAYKSAELARMLANQGHQVRCILTEAGARFITPLTLTSLTGEPCYGANPDQGEWRANPGIEHIELARWADLVTVVPATANIIGKAANGLASDLLSTVLLATRAPVLWAPAMNTGMWEHPAVQANLDRLRSFGHAVVDPGQGILACGEEGAGKLADINIIAEAIQVHGTPKQPSLNGRRVLITSGPTREDLDPVRTLTNRSTGAMGIELARAFRDVGARVHLVLGGDLAAPWGVDTTRVRSAQQMLEACEARWAEADGLVAAAAVADQRPETSSPEKVKKGEGIETLNLVRTPDILARLSSARRPGQWVIGFAAESEKHLEHASAKLQKKQLDAVLVNDVQDGKAFGAQANTLTPVTAEGPQAPLGPLAKDQLARAVVQWWAQRLEARSI</sequence>
<comment type="pathway">
    <text evidence="3 4">Cofactor biosynthesis; coenzyme A biosynthesis; CoA from (R)-pantothenate: step 3/5.</text>
</comment>
<comment type="cofactor">
    <cofactor evidence="3">
        <name>FMN</name>
        <dbReference type="ChEBI" id="CHEBI:58210"/>
    </cofactor>
    <text evidence="3">Binds 1 FMN per subunit.</text>
</comment>
<keyword evidence="8" id="KW-1185">Reference proteome</keyword>
<feature type="active site" description="Proton donor" evidence="3">
    <location>
        <position position="156"/>
    </location>
</feature>
<dbReference type="EC" id="6.3.2.5" evidence="3"/>
<feature type="binding site" evidence="3">
    <location>
        <position position="340"/>
    </location>
    <ligand>
        <name>CTP</name>
        <dbReference type="ChEBI" id="CHEBI:37563"/>
    </ligand>
</feature>
<dbReference type="HAMAP" id="MF_02225">
    <property type="entry name" value="CoaBC"/>
    <property type="match status" value="1"/>
</dbReference>
<feature type="binding site" evidence="3">
    <location>
        <position position="287"/>
    </location>
    <ligand>
        <name>CTP</name>
        <dbReference type="ChEBI" id="CHEBI:37563"/>
    </ligand>
</feature>
<dbReference type="RefSeq" id="WP_285571139.1">
    <property type="nucleotide sequence ID" value="NZ_BSDE01000001.1"/>
</dbReference>
<comment type="caution">
    <text evidence="7">The sequence shown here is derived from an EMBL/GenBank/DDBJ whole genome shotgun (WGS) entry which is preliminary data.</text>
</comment>
<dbReference type="Pfam" id="PF02441">
    <property type="entry name" value="Flavoprotein"/>
    <property type="match status" value="1"/>
</dbReference>
<keyword evidence="3" id="KW-0479">Metal-binding</keyword>
<feature type="binding site" evidence="3">
    <location>
        <position position="322"/>
    </location>
    <ligand>
        <name>CTP</name>
        <dbReference type="ChEBI" id="CHEBI:37563"/>
    </ligand>
</feature>
<name>A0ABQ5QEL2_9BACT</name>
<dbReference type="PANTHER" id="PTHR14359:SF6">
    <property type="entry name" value="PHOSPHOPANTOTHENOYLCYSTEINE DECARBOXYLASE"/>
    <property type="match status" value="1"/>
</dbReference>
<keyword evidence="2 3" id="KW-0456">Lyase</keyword>
<organism evidence="7 8">
    <name type="scientific">Geothrix limicola</name>
    <dbReference type="NCBI Taxonomy" id="2927978"/>
    <lineage>
        <taxon>Bacteria</taxon>
        <taxon>Pseudomonadati</taxon>
        <taxon>Acidobacteriota</taxon>
        <taxon>Holophagae</taxon>
        <taxon>Holophagales</taxon>
        <taxon>Holophagaceae</taxon>
        <taxon>Geothrix</taxon>
    </lineage>
</organism>
<dbReference type="InterPro" id="IPR007085">
    <property type="entry name" value="DNA/pantothenate-metab_flavo_C"/>
</dbReference>
<feature type="binding site" evidence="3">
    <location>
        <begin position="303"/>
        <end position="306"/>
    </location>
    <ligand>
        <name>CTP</name>
        <dbReference type="ChEBI" id="CHEBI:37563"/>
    </ligand>
</feature>
<dbReference type="Gene3D" id="3.40.50.1950">
    <property type="entry name" value="Flavin prenyltransferase-like"/>
    <property type="match status" value="1"/>
</dbReference>